<dbReference type="InterPro" id="IPR025543">
    <property type="entry name" value="Dodecin-like"/>
</dbReference>
<dbReference type="STRING" id="670154.SAMN04488002_0992"/>
<dbReference type="RefSeq" id="WP_090219862.1">
    <property type="nucleotide sequence ID" value="NZ_FOYO01000001.1"/>
</dbReference>
<protein>
    <recommendedName>
        <fullName evidence="3">Dodecin domain-containing protein</fullName>
    </recommendedName>
</protein>
<evidence type="ECO:0000313" key="2">
    <source>
        <dbReference type="Proteomes" id="UP000199658"/>
    </source>
</evidence>
<dbReference type="Gene3D" id="3.30.1660.10">
    <property type="entry name" value="Flavin-binding protein dodecin"/>
    <property type="match status" value="1"/>
</dbReference>
<dbReference type="PANTHER" id="PTHR39324">
    <property type="entry name" value="CALCIUM DODECIN"/>
    <property type="match status" value="1"/>
</dbReference>
<reference evidence="2" key="1">
    <citation type="submission" date="2016-10" db="EMBL/GenBank/DDBJ databases">
        <authorList>
            <person name="Varghese N."/>
            <person name="Submissions S."/>
        </authorList>
    </citation>
    <scope>NUCLEOTIDE SEQUENCE [LARGE SCALE GENOMIC DNA]</scope>
    <source>
        <strain evidence="2">DSM 26921</strain>
    </source>
</reference>
<dbReference type="AlphaFoldDB" id="A0A1I6G6Y5"/>
<dbReference type="OrthoDB" id="9805449at2"/>
<dbReference type="SUPFAM" id="SSF89807">
    <property type="entry name" value="Dodecin-like"/>
    <property type="match status" value="1"/>
</dbReference>
<name>A0A1I6G6Y5_9RHOB</name>
<accession>A0A1I6G6Y5</accession>
<evidence type="ECO:0000313" key="1">
    <source>
        <dbReference type="EMBL" id="SFR37952.1"/>
    </source>
</evidence>
<keyword evidence="2" id="KW-1185">Reference proteome</keyword>
<dbReference type="InterPro" id="IPR009923">
    <property type="entry name" value="Dodecin"/>
</dbReference>
<dbReference type="Proteomes" id="UP000199658">
    <property type="component" value="Unassembled WGS sequence"/>
</dbReference>
<dbReference type="PANTHER" id="PTHR39324:SF1">
    <property type="entry name" value="CALCIUM DODECIN"/>
    <property type="match status" value="1"/>
</dbReference>
<dbReference type="EMBL" id="FOYO01000001">
    <property type="protein sequence ID" value="SFR37952.1"/>
    <property type="molecule type" value="Genomic_DNA"/>
</dbReference>
<evidence type="ECO:0008006" key="3">
    <source>
        <dbReference type="Google" id="ProtNLM"/>
    </source>
</evidence>
<dbReference type="InterPro" id="IPR036694">
    <property type="entry name" value="Dodecin-like_sf"/>
</dbReference>
<proteinExistence type="predicted"/>
<sequence length="67" mass="7447">MSVARVTEIIASSTKSFEDAIESGVERAAKTLKNVEGAWVQDQKCTVRNGKISEYRVILKVTFVLED</sequence>
<organism evidence="1 2">
    <name type="scientific">Litoreibacter janthinus</name>
    <dbReference type="NCBI Taxonomy" id="670154"/>
    <lineage>
        <taxon>Bacteria</taxon>
        <taxon>Pseudomonadati</taxon>
        <taxon>Pseudomonadota</taxon>
        <taxon>Alphaproteobacteria</taxon>
        <taxon>Rhodobacterales</taxon>
        <taxon>Roseobacteraceae</taxon>
        <taxon>Litoreibacter</taxon>
    </lineage>
</organism>
<dbReference type="Pfam" id="PF07311">
    <property type="entry name" value="Dodecin"/>
    <property type="match status" value="1"/>
</dbReference>
<gene>
    <name evidence="1" type="ORF">SAMN04488002_0992</name>
</gene>